<dbReference type="InterPro" id="IPR051842">
    <property type="entry name" value="uS12_prolyl_hydroxylase"/>
</dbReference>
<dbReference type="GeneID" id="112053328"/>
<dbReference type="GO" id="GO:0005506">
    <property type="term" value="F:iron ion binding"/>
    <property type="evidence" value="ECO:0007669"/>
    <property type="project" value="InterPro"/>
</dbReference>
<dbReference type="PROSITE" id="PS51471">
    <property type="entry name" value="FE2OG_OXY"/>
    <property type="match status" value="1"/>
</dbReference>
<evidence type="ECO:0000256" key="8">
    <source>
        <dbReference type="ARBA" id="ARBA00029938"/>
    </source>
</evidence>
<evidence type="ECO:0000256" key="1">
    <source>
        <dbReference type="ARBA" id="ARBA00001961"/>
    </source>
</evidence>
<evidence type="ECO:0000256" key="10">
    <source>
        <dbReference type="SAM" id="MobiDB-lite"/>
    </source>
</evidence>
<evidence type="ECO:0000259" key="11">
    <source>
        <dbReference type="PROSITE" id="PS51471"/>
    </source>
</evidence>
<reference evidence="13" key="1">
    <citation type="submission" date="2025-08" db="UniProtKB">
        <authorList>
            <consortium name="RefSeq"/>
        </authorList>
    </citation>
    <scope>IDENTIFICATION</scope>
</reference>
<dbReference type="SMART" id="SM00702">
    <property type="entry name" value="P4Hc"/>
    <property type="match status" value="1"/>
</dbReference>
<organism evidence="12 13">
    <name type="scientific">Bicyclus anynana</name>
    <name type="common">Squinting bush brown butterfly</name>
    <dbReference type="NCBI Taxonomy" id="110368"/>
    <lineage>
        <taxon>Eukaryota</taxon>
        <taxon>Metazoa</taxon>
        <taxon>Ecdysozoa</taxon>
        <taxon>Arthropoda</taxon>
        <taxon>Hexapoda</taxon>
        <taxon>Insecta</taxon>
        <taxon>Pterygota</taxon>
        <taxon>Neoptera</taxon>
        <taxon>Endopterygota</taxon>
        <taxon>Lepidoptera</taxon>
        <taxon>Glossata</taxon>
        <taxon>Ditrysia</taxon>
        <taxon>Papilionoidea</taxon>
        <taxon>Nymphalidae</taxon>
        <taxon>Satyrinae</taxon>
        <taxon>Satyrini</taxon>
        <taxon>Mycalesina</taxon>
        <taxon>Bicyclus</taxon>
    </lineage>
</organism>
<keyword evidence="4" id="KW-0847">Vitamin C</keyword>
<dbReference type="Proteomes" id="UP001652582">
    <property type="component" value="Chromosome 23"/>
</dbReference>
<evidence type="ECO:0000313" key="12">
    <source>
        <dbReference type="Proteomes" id="UP001652582"/>
    </source>
</evidence>
<comment type="similarity">
    <text evidence="2">Belongs to the TPA1 family.</text>
</comment>
<evidence type="ECO:0000256" key="6">
    <source>
        <dbReference type="ARBA" id="ARBA00023002"/>
    </source>
</evidence>
<keyword evidence="5" id="KW-0223">Dioxygenase</keyword>
<dbReference type="GO" id="GO:0005737">
    <property type="term" value="C:cytoplasm"/>
    <property type="evidence" value="ECO:0007669"/>
    <property type="project" value="TreeGrafter"/>
</dbReference>
<keyword evidence="12" id="KW-1185">Reference proteome</keyword>
<comment type="catalytic activity">
    <reaction evidence="9">
        <text>[ribosomal protein uS12]-L-proline + 2-oxoglutarate + O2 = [ribosomal protein uS12]-(3S)-3-hydroxy-L-proline + succinate + CO2</text>
        <dbReference type="Rhea" id="RHEA:54156"/>
        <dbReference type="Rhea" id="RHEA-COMP:13816"/>
        <dbReference type="Rhea" id="RHEA-COMP:13818"/>
        <dbReference type="ChEBI" id="CHEBI:15379"/>
        <dbReference type="ChEBI" id="CHEBI:16526"/>
        <dbReference type="ChEBI" id="CHEBI:16810"/>
        <dbReference type="ChEBI" id="CHEBI:30031"/>
        <dbReference type="ChEBI" id="CHEBI:50342"/>
        <dbReference type="ChEBI" id="CHEBI:85428"/>
    </reaction>
</comment>
<evidence type="ECO:0000256" key="2">
    <source>
        <dbReference type="ARBA" id="ARBA00007443"/>
    </source>
</evidence>
<feature type="domain" description="Fe2OG dioxygenase" evidence="11">
    <location>
        <begin position="238"/>
        <end position="372"/>
    </location>
</feature>
<dbReference type="InterPro" id="IPR006620">
    <property type="entry name" value="Pro_4_hyd_alph"/>
</dbReference>
<dbReference type="GO" id="GO:0006449">
    <property type="term" value="P:regulation of translational termination"/>
    <property type="evidence" value="ECO:0007669"/>
    <property type="project" value="TreeGrafter"/>
</dbReference>
<feature type="region of interest" description="Disordered" evidence="10">
    <location>
        <begin position="279"/>
        <end position="306"/>
    </location>
</feature>
<protein>
    <recommendedName>
        <fullName evidence="8">uS12 prolyl 3-hydroxylase</fullName>
    </recommendedName>
</protein>
<sequence length="615" mass="68007">MSSPTKETEEPSSSYATAENAAADVGDANTTEPRPPAKRQIPSTVIEISDTDSDDSDVCAVNSYQASADEVKRIRRDYSSTSSSSDYSSDSESPWEDDSIVIEDKMPGKAVRAQLNPRANRMDDPKLNSNLKSQEVIDKVRLHWQEDRDLESEAVTLTCKPFRLCRLHELLENSEIINNIVDDMNTLDWSRKKMDLYEFHQTTDLANLTWQRSIRGIYELLKTEVMSLVSRVTGLELTTVSASCSLYGPGDHLLVHDDRLGDRRVAFILYLAPWTPRAGPPPPPPLHNGATDARPEDDVRETSGGGWTPGMGGALELFACDARGVPERVTLRAFPANNTLAFFAVSPTSFHQVGEVLSLELPRLSINGWFHGPAAPPEPFASEPPASLPPHTQVVLLNQWLLGTYLSPRVRAQVQAQMERASEVCLSDVLLPVKCAQLLEALRDPELQWELCGPAQQRRHERLAEAWLAAGAAAPEEEHPARGLLRLLSSAAFVRLLTDCTDLPLAGYRRLELQRWRAGDFTLLPPREQFAAPRLQAVLYLGVPEHPLCGGQTLFVAPEEAEAEADGALVTLPPVHNALSLVYCDAGAAAFTKYLSKMTMKPHQHFYIVTCTYTE</sequence>
<keyword evidence="7" id="KW-0408">Iron</keyword>
<dbReference type="Pfam" id="PF13661">
    <property type="entry name" value="2OG-FeII_Oxy_4"/>
    <property type="match status" value="2"/>
</dbReference>
<accession>A0A6J1NNI3</accession>
<dbReference type="PANTHER" id="PTHR12117:SF0">
    <property type="entry name" value="PROLYL 3-HYDROXYLASE OGFOD1"/>
    <property type="match status" value="1"/>
</dbReference>
<evidence type="ECO:0000256" key="4">
    <source>
        <dbReference type="ARBA" id="ARBA00022896"/>
    </source>
</evidence>
<feature type="compositionally biased region" description="Basic and acidic residues" evidence="10">
    <location>
        <begin position="69"/>
        <end position="78"/>
    </location>
</feature>
<evidence type="ECO:0000256" key="5">
    <source>
        <dbReference type="ARBA" id="ARBA00022964"/>
    </source>
</evidence>
<dbReference type="OrthoDB" id="430522at2759"/>
<keyword evidence="3" id="KW-0479">Metal-binding</keyword>
<evidence type="ECO:0000313" key="13">
    <source>
        <dbReference type="RefSeq" id="XP_023948489.1"/>
    </source>
</evidence>
<dbReference type="AlphaFoldDB" id="A0A6J1NNI3"/>
<dbReference type="Gene3D" id="2.60.120.620">
    <property type="entry name" value="q2cbj1_9rhob like domain"/>
    <property type="match status" value="2"/>
</dbReference>
<keyword evidence="6" id="KW-0560">Oxidoreductase</keyword>
<dbReference type="KEGG" id="bany:112053328"/>
<dbReference type="InterPro" id="IPR019601">
    <property type="entry name" value="Oxoglutarate/Fe-dep_Oase_C"/>
</dbReference>
<feature type="region of interest" description="Disordered" evidence="10">
    <location>
        <begin position="1"/>
        <end position="98"/>
    </location>
</feature>
<gene>
    <name evidence="13" type="primary">LOC112053328</name>
</gene>
<evidence type="ECO:0000256" key="3">
    <source>
        <dbReference type="ARBA" id="ARBA00022723"/>
    </source>
</evidence>
<name>A0A6J1NNI3_BICAN</name>
<comment type="cofactor">
    <cofactor evidence="1">
        <name>L-ascorbate</name>
        <dbReference type="ChEBI" id="CHEBI:38290"/>
    </cofactor>
</comment>
<dbReference type="InterPro" id="IPR039558">
    <property type="entry name" value="TPA1/OFD1_N"/>
</dbReference>
<dbReference type="RefSeq" id="XP_023948489.1">
    <property type="nucleotide sequence ID" value="XM_024092721.2"/>
</dbReference>
<dbReference type="Pfam" id="PF10637">
    <property type="entry name" value="Ofd1_CTDD"/>
    <property type="match status" value="1"/>
</dbReference>
<dbReference type="CTD" id="19834718"/>
<evidence type="ECO:0000256" key="9">
    <source>
        <dbReference type="ARBA" id="ARBA00047444"/>
    </source>
</evidence>
<dbReference type="PANTHER" id="PTHR12117">
    <property type="entry name" value="HISTONE ACETYLTRANSFERASE COMPLEX"/>
    <property type="match status" value="1"/>
</dbReference>
<dbReference type="InterPro" id="IPR005123">
    <property type="entry name" value="Oxoglu/Fe-dep_dioxygenase_dom"/>
</dbReference>
<dbReference type="GO" id="GO:0031543">
    <property type="term" value="F:peptidyl-proline dioxygenase activity"/>
    <property type="evidence" value="ECO:0007669"/>
    <property type="project" value="TreeGrafter"/>
</dbReference>
<evidence type="ECO:0000256" key="7">
    <source>
        <dbReference type="ARBA" id="ARBA00023004"/>
    </source>
</evidence>
<dbReference type="GO" id="GO:0031418">
    <property type="term" value="F:L-ascorbic acid binding"/>
    <property type="evidence" value="ECO:0007669"/>
    <property type="project" value="UniProtKB-KW"/>
</dbReference>
<proteinExistence type="inferred from homology"/>
<feature type="compositionally biased region" description="Low complexity" evidence="10">
    <location>
        <begin position="79"/>
        <end position="92"/>
    </location>
</feature>